<dbReference type="PANTHER" id="PTHR31749">
    <property type="entry name" value="KINETOCHORE-ASSOCIATED PROTEIN NSL1 HOMOLOG"/>
    <property type="match status" value="1"/>
</dbReference>
<evidence type="ECO:0000313" key="1">
    <source>
        <dbReference type="EMBL" id="KAK7060288.1"/>
    </source>
</evidence>
<dbReference type="Pfam" id="PF08641">
    <property type="entry name" value="Mis14"/>
    <property type="match status" value="1"/>
</dbReference>
<protein>
    <submittedName>
        <fullName evidence="1">Uncharacterized protein</fullName>
    </submittedName>
</protein>
<proteinExistence type="predicted"/>
<dbReference type="GO" id="GO:0000444">
    <property type="term" value="C:MIS12/MIND type complex"/>
    <property type="evidence" value="ECO:0007669"/>
    <property type="project" value="TreeGrafter"/>
</dbReference>
<dbReference type="GO" id="GO:0000070">
    <property type="term" value="P:mitotic sister chromatid segregation"/>
    <property type="evidence" value="ECO:0007669"/>
    <property type="project" value="InterPro"/>
</dbReference>
<name>A0AAW0E5E1_9AGAR</name>
<gene>
    <name evidence="1" type="ORF">VNI00_001053</name>
</gene>
<dbReference type="EMBL" id="JAYKXP010000003">
    <property type="protein sequence ID" value="KAK7060288.1"/>
    <property type="molecule type" value="Genomic_DNA"/>
</dbReference>
<evidence type="ECO:0000313" key="2">
    <source>
        <dbReference type="Proteomes" id="UP001383192"/>
    </source>
</evidence>
<dbReference type="Proteomes" id="UP001383192">
    <property type="component" value="Unassembled WGS sequence"/>
</dbReference>
<accession>A0AAW0E5E1</accession>
<organism evidence="1 2">
    <name type="scientific">Paramarasmius palmivorus</name>
    <dbReference type="NCBI Taxonomy" id="297713"/>
    <lineage>
        <taxon>Eukaryota</taxon>
        <taxon>Fungi</taxon>
        <taxon>Dikarya</taxon>
        <taxon>Basidiomycota</taxon>
        <taxon>Agaricomycotina</taxon>
        <taxon>Agaricomycetes</taxon>
        <taxon>Agaricomycetidae</taxon>
        <taxon>Agaricales</taxon>
        <taxon>Marasmiineae</taxon>
        <taxon>Marasmiaceae</taxon>
        <taxon>Paramarasmius</taxon>
    </lineage>
</organism>
<comment type="caution">
    <text evidence="1">The sequence shown here is derived from an EMBL/GenBank/DDBJ whole genome shotgun (WGS) entry which is preliminary data.</text>
</comment>
<reference evidence="1 2" key="1">
    <citation type="submission" date="2024-01" db="EMBL/GenBank/DDBJ databases">
        <title>A draft genome for a cacao thread blight-causing isolate of Paramarasmius palmivorus.</title>
        <authorList>
            <person name="Baruah I.K."/>
            <person name="Bukari Y."/>
            <person name="Amoako-Attah I."/>
            <person name="Meinhardt L.W."/>
            <person name="Bailey B.A."/>
            <person name="Cohen S.P."/>
        </authorList>
    </citation>
    <scope>NUCLEOTIDE SEQUENCE [LARGE SCALE GENOMIC DNA]</scope>
    <source>
        <strain evidence="1 2">GH-12</strain>
    </source>
</reference>
<keyword evidence="2" id="KW-1185">Reference proteome</keyword>
<sequence>MNNSREDIQRISIDSMSDYERVVNNYKTSLLKELHTQMTAQGLQSEKDALVQHAEQFISQMLALAQPNLRINGRNFEDLSGDQLDVEPFDEALDRRVWSIADRRQGCHKVIAEIRRSTPARIARTIEELHEYERKMEASLPDIEENTDPGDITMDDAFNEDQTEGFYKATAMAEELVQTIPSQTERSERFEEVATEIKGIKP</sequence>
<dbReference type="AlphaFoldDB" id="A0AAW0E5E1"/>
<dbReference type="InterPro" id="IPR013950">
    <property type="entry name" value="Mis14/Nsl1"/>
</dbReference>
<dbReference type="PANTHER" id="PTHR31749:SF3">
    <property type="entry name" value="KINETOCHORE-ASSOCIATED PROTEIN NSL1 HOMOLOG"/>
    <property type="match status" value="1"/>
</dbReference>